<keyword evidence="1" id="KW-0805">Transcription regulation</keyword>
<accession>A0AA35VWR5</accession>
<comment type="caution">
    <text evidence="5">The sequence shown here is derived from an EMBL/GenBank/DDBJ whole genome shotgun (WGS) entry which is preliminary data.</text>
</comment>
<evidence type="ECO:0000256" key="2">
    <source>
        <dbReference type="ARBA" id="ARBA00023163"/>
    </source>
</evidence>
<gene>
    <name evidence="5" type="ORF">PODLI_1B018805</name>
</gene>
<evidence type="ECO:0000256" key="3">
    <source>
        <dbReference type="ARBA" id="ARBA00023242"/>
    </source>
</evidence>
<sequence>MMIYRRIPQSKKQARAPGGLFLLGRNPRSSPESTRHLSLQSPLPIGNYSQRSTGPVDVAATVAGGQGREGTDVPPPHYSTSNDLKFSYSEINFQDLSWSFRNLYKSMLEKSSSSQHDFSSLLGDMRASNHNYYMYHQQQMPSS</sequence>
<dbReference type="AlphaFoldDB" id="A0AA35VWR5"/>
<protein>
    <submittedName>
        <fullName evidence="5">Uncharacterized protein</fullName>
    </submittedName>
</protein>
<evidence type="ECO:0000313" key="6">
    <source>
        <dbReference type="Proteomes" id="UP001178461"/>
    </source>
</evidence>
<evidence type="ECO:0000256" key="1">
    <source>
        <dbReference type="ARBA" id="ARBA00023015"/>
    </source>
</evidence>
<feature type="region of interest" description="Disordered" evidence="4">
    <location>
        <begin position="19"/>
        <end position="55"/>
    </location>
</feature>
<keyword evidence="3" id="KW-0539">Nucleus</keyword>
<dbReference type="PANTHER" id="PTHR46078:SF1">
    <property type="entry name" value="FORKHEAD BOX PROTEIN J2"/>
    <property type="match status" value="1"/>
</dbReference>
<dbReference type="EMBL" id="CANTUW010000513">
    <property type="protein sequence ID" value="CAI7935422.1"/>
    <property type="molecule type" value="Genomic_DNA"/>
</dbReference>
<dbReference type="Proteomes" id="UP001178461">
    <property type="component" value="Unassembled WGS sequence"/>
</dbReference>
<evidence type="ECO:0000256" key="4">
    <source>
        <dbReference type="SAM" id="MobiDB-lite"/>
    </source>
</evidence>
<feature type="non-terminal residue" evidence="5">
    <location>
        <position position="143"/>
    </location>
</feature>
<dbReference type="GO" id="GO:0000978">
    <property type="term" value="F:RNA polymerase II cis-regulatory region sequence-specific DNA binding"/>
    <property type="evidence" value="ECO:0007669"/>
    <property type="project" value="TreeGrafter"/>
</dbReference>
<dbReference type="GO" id="GO:0000981">
    <property type="term" value="F:DNA-binding transcription factor activity, RNA polymerase II-specific"/>
    <property type="evidence" value="ECO:0007669"/>
    <property type="project" value="TreeGrafter"/>
</dbReference>
<proteinExistence type="predicted"/>
<evidence type="ECO:0000313" key="5">
    <source>
        <dbReference type="EMBL" id="CAI7935422.1"/>
    </source>
</evidence>
<organism evidence="5 6">
    <name type="scientific">Podarcis lilfordi</name>
    <name type="common">Lilford's wall lizard</name>
    <dbReference type="NCBI Taxonomy" id="74358"/>
    <lineage>
        <taxon>Eukaryota</taxon>
        <taxon>Metazoa</taxon>
        <taxon>Chordata</taxon>
        <taxon>Craniata</taxon>
        <taxon>Vertebrata</taxon>
        <taxon>Euteleostomi</taxon>
        <taxon>Lepidosauria</taxon>
        <taxon>Squamata</taxon>
        <taxon>Bifurcata</taxon>
        <taxon>Unidentata</taxon>
        <taxon>Episquamata</taxon>
        <taxon>Laterata</taxon>
        <taxon>Lacertibaenia</taxon>
        <taxon>Lacertidae</taxon>
        <taxon>Podarcis</taxon>
    </lineage>
</organism>
<dbReference type="PANTHER" id="PTHR46078">
    <property type="entry name" value="FORKHEAD BOX PROTEIN J2 FAMILY MEMBER"/>
    <property type="match status" value="1"/>
</dbReference>
<name>A0AA35VWR5_9SAUR</name>
<dbReference type="GO" id="GO:0005634">
    <property type="term" value="C:nucleus"/>
    <property type="evidence" value="ECO:0007669"/>
    <property type="project" value="TreeGrafter"/>
</dbReference>
<feature type="compositionally biased region" description="Polar residues" evidence="4">
    <location>
        <begin position="27"/>
        <end position="53"/>
    </location>
</feature>
<reference evidence="5" key="1">
    <citation type="submission" date="2022-12" db="EMBL/GenBank/DDBJ databases">
        <authorList>
            <person name="Alioto T."/>
            <person name="Alioto T."/>
            <person name="Gomez Garrido J."/>
        </authorList>
    </citation>
    <scope>NUCLEOTIDE SEQUENCE</scope>
</reference>
<keyword evidence="6" id="KW-1185">Reference proteome</keyword>
<keyword evidence="2" id="KW-0804">Transcription</keyword>
<dbReference type="InterPro" id="IPR045912">
    <property type="entry name" value="FOXJ2/3-like"/>
</dbReference>